<dbReference type="Pfam" id="PF07648">
    <property type="entry name" value="Kazal_2"/>
    <property type="match status" value="1"/>
</dbReference>
<dbReference type="SMART" id="SM01359">
    <property type="entry name" value="A2M_N_2"/>
    <property type="match status" value="1"/>
</dbReference>
<dbReference type="Gene3D" id="2.20.130.20">
    <property type="match status" value="1"/>
</dbReference>
<proteinExistence type="inferred from homology"/>
<dbReference type="InterPro" id="IPR036058">
    <property type="entry name" value="Kazal_dom_sf"/>
</dbReference>
<dbReference type="PROSITE" id="PS51465">
    <property type="entry name" value="KAZAL_2"/>
    <property type="match status" value="1"/>
</dbReference>
<keyword evidence="8" id="KW-0325">Glycoprotein</keyword>
<dbReference type="InterPro" id="IPR014756">
    <property type="entry name" value="Ig_E-set"/>
</dbReference>
<dbReference type="InterPro" id="IPR002350">
    <property type="entry name" value="Kazal_dom"/>
</dbReference>
<dbReference type="OrthoDB" id="2142040at2759"/>
<dbReference type="GO" id="GO:0005615">
    <property type="term" value="C:extracellular space"/>
    <property type="evidence" value="ECO:0007669"/>
    <property type="project" value="InterPro"/>
</dbReference>
<dbReference type="SUPFAM" id="SSF48239">
    <property type="entry name" value="Terpenoid cyclases/Protein prenyltransferases"/>
    <property type="match status" value="1"/>
</dbReference>
<gene>
    <name evidence="11" type="ORF">DPX16_9777</name>
</gene>
<dbReference type="InterPro" id="IPR011626">
    <property type="entry name" value="Alpha-macroglobulin_TED"/>
</dbReference>
<dbReference type="Gene3D" id="2.60.40.690">
    <property type="entry name" value="Alpha-macroglobulin, receptor-binding domain"/>
    <property type="match status" value="1"/>
</dbReference>
<dbReference type="SMART" id="SM01361">
    <property type="entry name" value="A2M_recep"/>
    <property type="match status" value="1"/>
</dbReference>
<feature type="region of interest" description="Disordered" evidence="9">
    <location>
        <begin position="1914"/>
        <end position="1943"/>
    </location>
</feature>
<dbReference type="CDD" id="cd02897">
    <property type="entry name" value="A2M_2"/>
    <property type="match status" value="1"/>
</dbReference>
<dbReference type="InterPro" id="IPR008930">
    <property type="entry name" value="Terpenoid_cyclase/PrenylTrfase"/>
</dbReference>
<keyword evidence="4" id="KW-0646">Protease inhibitor</keyword>
<dbReference type="EMBL" id="RJVU01053127">
    <property type="protein sequence ID" value="ROL40783.1"/>
    <property type="molecule type" value="Genomic_DNA"/>
</dbReference>
<evidence type="ECO:0000313" key="11">
    <source>
        <dbReference type="EMBL" id="ROL40783.1"/>
    </source>
</evidence>
<sequence length="1943" mass="215550">MIDRNVVGLIDPESTEVHILLHPSYQGWAELSASVRTCYTLLCQVFRTPEKEVNNQLDLFDKELHSLESGCGCSFLQQESAIMGYLIAAPSVFRAGVEEAVSVTIFNAVEDTRVQLQLSVKGEIVAHSHGTVRDKGTIKIKVPSDLRGQAHLKVWGNRQLNEGGYIFHNHTTVTVDSKGSTVFIQTDKPVYKPRQKVLINIYAVTPNLRPTSEKIDAYIVVSGGGIVNMSFPLSDQPVFGEWLVFVEMQGHTYNKSFEVQKYVMPKFELIIEPPPYIRDLNSCEQVTVKARYTFGKPVSGKLTVNMTVNGVGYYRHEVGHPVVKSIEIKGSATFSLCVKDMMPLEVTDHFRGTVNMWVTVSSVDGGRQTMFDDSTPVHKQLIDIKYSKDTRKQFKPGLPYKGMIEVTYPDGSPAEGVQVRVKAELTPKDNVYTSELVSRNGKATFEIPSIPTAAQYVWLESKVTAIDGRPAGDQYLPNYLSISSWYSPSKCHIQLLSPRAPLIIGKKAEISLKSTCPCNFTLHYEIASRGNIVQSGQRHTKNIAHREKRATITFDTNIHTTAKPPQDSDSGVSSSQAETDSCMSVLHFNVTPTMAPLSRLLVYYVRENGEGVSVSLSTNESMPGSPVSLKVRAESGSCVCVASVDKSMYLLKPGFQLTPEKVFKELADFDVSDAFGIPKDEGHFWWPGLSSRRRRSSVYPWHWDITKDARFAFTETGLVVMTDMVSLNHRQSGGMYTDEAVPAFQPHTSTLVAAMHSRSGTRAENRRRTFFPETWIWHCFNVSVTGEAELHLDVPDSITTWVTRAIGLSAEKGLGLAQTAELRTFKPFFIDFTLPYSVVRGEQTKVPLTVYNYLPTCAEVHVKVSVPKGIKFVGHPGKHNLIRKKCVAPGEATPTFIVLLFSELISANITARAVAYSEPSCCSDGLQSSKSGKVGEEQEDRRSPAGVDYVRRSVLVEVGTLSLIVAPEGLPREYTYSVFFCPNERIHISTPNKYEYQYAKKPAKVAHVQVAIKSHNDAHIALSPSAHDSTEMVEIVLGGRQNSRSWISQGKMGEPVASAPTPGILSWDEFRSFWISWRGGGVQVGHGIEPSSETLILQWAGPLPGHVRHIGFSTGWGSVGEFRIWRKEDADENHNEAFTLGVPHNVVPGSERATAAMIGDVMGPTLNNLDKLLRLPFGCGEQNMIHFAPNVFVLKYLQKTHQLSPEVEAEATDYLLQGYQRQLTYKRQDGSYSAFGERDSSGSMWLTAFVLKSFAQSRGFIFIDPEELRSAKSWLITHQKDEGSFPAMGRILNKDLQGGIHGKIALTAYVVAALMETGITTEEEKVAVAKAKAFLESNTYSADDPYTTALSAYALTLLRSPYAPLALRRLNHMAITQDGFTHWSLTGSTVTDEDTFMGFSDGLSQSVVSAEVEMTAYGLLTYTLLGDVASALPVVKWLSKQRNALGGFSSTQDTCVALQALSEYAILSYVGGVNLTISLASTNLDFQETFELQWDNKKILQKAVIPSIPTGLFVSAKGEGCCLMQIDVSYNVPDPVAKPAFQLKVDLKEPRQEQHILPSSRHMSPRSRSRADNRSELSRKRRAPVDDEDPAAHKDHLDYSVTLEVCTRWLHAGSSNMAVLEVPLLSGFRADIESLEKCLATIGCEGHAVPAGLTDPPQDRNVHNSGLEQEMLRGVNQRHLLLQLGLFLDKRVGLKRYEVDGRKVLFYFDEIPSQCMTCVAFNAVREYIVGKTAPVPVKVYDYYEPAFEATRFYNVSESSPLARELCDGTTCNEVESSSNHWTGFVQGGQCNNIFDCPEEEHYERCTCYRDCGYDGEPVCGSDGQIYQNQCQMEVSACRNGTRIEQMPFSHCPQMGVAIEERERATGEEPEQEPILIPAGGEEPGSMAEVSYYSYEYDPDTDSFSPENEEKLVPIEEEEEAEDTAQLLGGHILTVDTKDSPERW</sequence>
<dbReference type="Pfam" id="PF07678">
    <property type="entry name" value="TED_complement"/>
    <property type="match status" value="1"/>
</dbReference>
<evidence type="ECO:0000313" key="12">
    <source>
        <dbReference type="Proteomes" id="UP000281406"/>
    </source>
</evidence>
<evidence type="ECO:0000256" key="7">
    <source>
        <dbReference type="ARBA" id="ARBA00023157"/>
    </source>
</evidence>
<dbReference type="InterPro" id="IPR041555">
    <property type="entry name" value="MG3"/>
</dbReference>
<evidence type="ECO:0000256" key="2">
    <source>
        <dbReference type="ARBA" id="ARBA00010952"/>
    </source>
</evidence>
<name>A0A3N0Y3L2_ANAGA</name>
<protein>
    <submittedName>
        <fullName evidence="11">C3 and PZP-like alpha-2-macroglobulin domain-containing protein 8</fullName>
    </submittedName>
</protein>
<evidence type="ECO:0000256" key="3">
    <source>
        <dbReference type="ARBA" id="ARBA00022525"/>
    </source>
</evidence>
<dbReference type="Pfam" id="PF12248">
    <property type="entry name" value="Methyltransf_FA"/>
    <property type="match status" value="1"/>
</dbReference>
<dbReference type="SUPFAM" id="SSF100895">
    <property type="entry name" value="Kazal-type serine protease inhibitors"/>
    <property type="match status" value="1"/>
</dbReference>
<dbReference type="SUPFAM" id="SSF49410">
    <property type="entry name" value="Alpha-macroglobulin receptor domain"/>
    <property type="match status" value="2"/>
</dbReference>
<dbReference type="Pfam" id="PF07677">
    <property type="entry name" value="A2M_recep"/>
    <property type="match status" value="1"/>
</dbReference>
<dbReference type="InterPro" id="IPR041813">
    <property type="entry name" value="A2M_TED"/>
</dbReference>
<dbReference type="InterPro" id="IPR040839">
    <property type="entry name" value="MG4"/>
</dbReference>
<reference evidence="11 12" key="1">
    <citation type="submission" date="2018-10" db="EMBL/GenBank/DDBJ databases">
        <title>Genome assembly for a Yunnan-Guizhou Plateau 3E fish, Anabarilius grahami (Regan), and its evolutionary and genetic applications.</title>
        <authorList>
            <person name="Jiang W."/>
        </authorList>
    </citation>
    <scope>NUCLEOTIDE SEQUENCE [LARGE SCALE GENOMIC DNA]</scope>
    <source>
        <strain evidence="11">AG-KIZ</strain>
        <tissue evidence="11">Muscle</tissue>
    </source>
</reference>
<feature type="compositionally biased region" description="Polar residues" evidence="9">
    <location>
        <begin position="567"/>
        <end position="576"/>
    </location>
</feature>
<keyword evidence="3" id="KW-0964">Secreted</keyword>
<feature type="region of interest" description="Disordered" evidence="9">
    <location>
        <begin position="1551"/>
        <end position="1592"/>
    </location>
</feature>
<dbReference type="SMART" id="SM01360">
    <property type="entry name" value="A2M"/>
    <property type="match status" value="1"/>
</dbReference>
<keyword evidence="7" id="KW-1015">Disulfide bond</keyword>
<comment type="subcellular location">
    <subcellularLocation>
        <location evidence="1">Secreted</location>
    </subcellularLocation>
</comment>
<evidence type="ECO:0000256" key="6">
    <source>
        <dbReference type="ARBA" id="ARBA00022900"/>
    </source>
</evidence>
<feature type="compositionally biased region" description="Basic and acidic residues" evidence="9">
    <location>
        <begin position="1569"/>
        <end position="1578"/>
    </location>
</feature>
<dbReference type="CDD" id="cd00104">
    <property type="entry name" value="KAZAL_FS"/>
    <property type="match status" value="1"/>
</dbReference>
<dbReference type="Gene3D" id="2.60.40.1930">
    <property type="match status" value="2"/>
</dbReference>
<dbReference type="SUPFAM" id="SSF81296">
    <property type="entry name" value="E set domains"/>
    <property type="match status" value="1"/>
</dbReference>
<dbReference type="SMART" id="SM01419">
    <property type="entry name" value="Thiol-ester_cl"/>
    <property type="match status" value="1"/>
</dbReference>
<dbReference type="PANTHER" id="PTHR11412">
    <property type="entry name" value="MACROGLOBULIN / COMPLEMENT"/>
    <property type="match status" value="1"/>
</dbReference>
<keyword evidence="6" id="KW-0722">Serine protease inhibitor</keyword>
<dbReference type="InterPro" id="IPR011625">
    <property type="entry name" value="A2M_N_BRD"/>
</dbReference>
<evidence type="ECO:0000256" key="1">
    <source>
        <dbReference type="ARBA" id="ARBA00004613"/>
    </source>
</evidence>
<keyword evidence="5" id="KW-0732">Signal</keyword>
<dbReference type="PANTHER" id="PTHR11412:SF139">
    <property type="entry name" value="C3 AND PZP-LIKE ALPHA-2-MACROGLOBULIN DOMAIN-CONTAINING PROTEIN 8"/>
    <property type="match status" value="1"/>
</dbReference>
<dbReference type="Gene3D" id="3.30.60.30">
    <property type="match status" value="1"/>
</dbReference>
<keyword evidence="12" id="KW-1185">Reference proteome</keyword>
<dbReference type="SMART" id="SM00280">
    <property type="entry name" value="KAZAL"/>
    <property type="match status" value="1"/>
</dbReference>
<evidence type="ECO:0000259" key="10">
    <source>
        <dbReference type="PROSITE" id="PS51465"/>
    </source>
</evidence>
<dbReference type="GO" id="GO:0007399">
    <property type="term" value="P:nervous system development"/>
    <property type="evidence" value="ECO:0007669"/>
    <property type="project" value="UniProtKB-ARBA"/>
</dbReference>
<feature type="region of interest" description="Disordered" evidence="9">
    <location>
        <begin position="1864"/>
        <end position="1886"/>
    </location>
</feature>
<dbReference type="InterPro" id="IPR022041">
    <property type="entry name" value="Methyltransf_FA"/>
</dbReference>
<evidence type="ECO:0000256" key="9">
    <source>
        <dbReference type="SAM" id="MobiDB-lite"/>
    </source>
</evidence>
<dbReference type="Gene3D" id="1.50.10.20">
    <property type="match status" value="1"/>
</dbReference>
<dbReference type="Gene3D" id="2.60.120.1540">
    <property type="match status" value="1"/>
</dbReference>
<dbReference type="FunFam" id="1.50.10.20:FF:000001">
    <property type="entry name" value="CD109 isoform 1"/>
    <property type="match status" value="1"/>
</dbReference>
<evidence type="ECO:0000256" key="5">
    <source>
        <dbReference type="ARBA" id="ARBA00022729"/>
    </source>
</evidence>
<dbReference type="InterPro" id="IPR019742">
    <property type="entry name" value="MacrogloblnA2_CS"/>
</dbReference>
<dbReference type="Gene3D" id="2.60.40.1940">
    <property type="match status" value="1"/>
</dbReference>
<dbReference type="Gene3D" id="2.60.40.10">
    <property type="entry name" value="Immunoglobulins"/>
    <property type="match status" value="2"/>
</dbReference>
<feature type="domain" description="Kazal-like" evidence="10">
    <location>
        <begin position="1799"/>
        <end position="1853"/>
    </location>
</feature>
<dbReference type="InterPro" id="IPR047565">
    <property type="entry name" value="Alpha-macroglob_thiol-ester_cl"/>
</dbReference>
<evidence type="ECO:0000256" key="8">
    <source>
        <dbReference type="ARBA" id="ARBA00023180"/>
    </source>
</evidence>
<dbReference type="Pfam" id="PF07703">
    <property type="entry name" value="A2M_BRD"/>
    <property type="match status" value="1"/>
</dbReference>
<comment type="similarity">
    <text evidence="2">Belongs to the protease inhibitor I39 (alpha-2-macroglobulin) family.</text>
</comment>
<feature type="compositionally biased region" description="Basic and acidic residues" evidence="9">
    <location>
        <begin position="933"/>
        <end position="943"/>
    </location>
</feature>
<feature type="region of interest" description="Disordered" evidence="9">
    <location>
        <begin position="920"/>
        <end position="944"/>
    </location>
</feature>
<dbReference type="PROSITE" id="PS00477">
    <property type="entry name" value="ALPHA_2_MACROGLOBULIN"/>
    <property type="match status" value="1"/>
</dbReference>
<comment type="caution">
    <text evidence="11">The sequence shown here is derived from an EMBL/GenBank/DDBJ whole genome shotgun (WGS) entry which is preliminary data.</text>
</comment>
<accession>A0A3N0Y3L2</accession>
<dbReference type="GO" id="GO:0004867">
    <property type="term" value="F:serine-type endopeptidase inhibitor activity"/>
    <property type="evidence" value="ECO:0007669"/>
    <property type="project" value="UniProtKB-KW"/>
</dbReference>
<organism evidence="11 12">
    <name type="scientific">Anabarilius grahami</name>
    <name type="common">Kanglang fish</name>
    <name type="synonym">Barilius grahami</name>
    <dbReference type="NCBI Taxonomy" id="495550"/>
    <lineage>
        <taxon>Eukaryota</taxon>
        <taxon>Metazoa</taxon>
        <taxon>Chordata</taxon>
        <taxon>Craniata</taxon>
        <taxon>Vertebrata</taxon>
        <taxon>Euteleostomi</taxon>
        <taxon>Actinopterygii</taxon>
        <taxon>Neopterygii</taxon>
        <taxon>Teleostei</taxon>
        <taxon>Ostariophysi</taxon>
        <taxon>Cypriniformes</taxon>
        <taxon>Xenocyprididae</taxon>
        <taxon>Xenocypridinae</taxon>
        <taxon>Xenocypridinae incertae sedis</taxon>
        <taxon>Anabarilius</taxon>
    </lineage>
</organism>
<dbReference type="InterPro" id="IPR001599">
    <property type="entry name" value="Macroglobln_a2"/>
</dbReference>
<dbReference type="InterPro" id="IPR050473">
    <property type="entry name" value="A2M/Complement_sys"/>
</dbReference>
<dbReference type="Pfam" id="PF17791">
    <property type="entry name" value="MG3"/>
    <property type="match status" value="1"/>
</dbReference>
<dbReference type="InterPro" id="IPR036595">
    <property type="entry name" value="A-macroglobulin_rcpt-bd_sf"/>
</dbReference>
<dbReference type="Pfam" id="PF17789">
    <property type="entry name" value="MG4"/>
    <property type="match status" value="1"/>
</dbReference>
<dbReference type="InterPro" id="IPR009048">
    <property type="entry name" value="A-macroglobulin_rcpt-bd"/>
</dbReference>
<evidence type="ECO:0000256" key="4">
    <source>
        <dbReference type="ARBA" id="ARBA00022690"/>
    </source>
</evidence>
<feature type="region of interest" description="Disordered" evidence="9">
    <location>
        <begin position="556"/>
        <end position="576"/>
    </location>
</feature>
<dbReference type="Proteomes" id="UP000281406">
    <property type="component" value="Unassembled WGS sequence"/>
</dbReference>
<dbReference type="Pfam" id="PF00207">
    <property type="entry name" value="A2M"/>
    <property type="match status" value="1"/>
</dbReference>
<dbReference type="InterPro" id="IPR013783">
    <property type="entry name" value="Ig-like_fold"/>
</dbReference>
<dbReference type="Gene3D" id="6.20.50.160">
    <property type="match status" value="1"/>
</dbReference>